<dbReference type="SUPFAM" id="SSF52540">
    <property type="entry name" value="P-loop containing nucleoside triphosphate hydrolases"/>
    <property type="match status" value="1"/>
</dbReference>
<organism evidence="4">
    <name type="scientific">Menopon gallinae</name>
    <name type="common">poultry shaft louse</name>
    <dbReference type="NCBI Taxonomy" id="328185"/>
    <lineage>
        <taxon>Eukaryota</taxon>
        <taxon>Metazoa</taxon>
        <taxon>Ecdysozoa</taxon>
        <taxon>Arthropoda</taxon>
        <taxon>Hexapoda</taxon>
        <taxon>Insecta</taxon>
        <taxon>Pterygota</taxon>
        <taxon>Neoptera</taxon>
        <taxon>Paraneoptera</taxon>
        <taxon>Psocodea</taxon>
        <taxon>Troctomorpha</taxon>
        <taxon>Phthiraptera</taxon>
        <taxon>Amblycera</taxon>
        <taxon>Menoponidae</taxon>
        <taxon>Menopon</taxon>
    </lineage>
</organism>
<feature type="compositionally biased region" description="Basic and acidic residues" evidence="3">
    <location>
        <begin position="152"/>
        <end position="165"/>
    </location>
</feature>
<protein>
    <submittedName>
        <fullName evidence="4">Uncharacterized protein</fullName>
    </submittedName>
</protein>
<feature type="compositionally biased region" description="Polar residues" evidence="3">
    <location>
        <begin position="366"/>
        <end position="383"/>
    </location>
</feature>
<proteinExistence type="inferred from homology"/>
<feature type="compositionally biased region" description="Low complexity" evidence="3">
    <location>
        <begin position="923"/>
        <end position="934"/>
    </location>
</feature>
<gene>
    <name evidence="4" type="ORF">PYX00_004936</name>
</gene>
<evidence type="ECO:0000313" key="4">
    <source>
        <dbReference type="EMBL" id="KAL0277762.1"/>
    </source>
</evidence>
<dbReference type="PANTHER" id="PTHR45775:SF7">
    <property type="entry name" value="RAD, GEM_KIR FAMILY MEMBER 1, ISOFORM B"/>
    <property type="match status" value="1"/>
</dbReference>
<comment type="caution">
    <text evidence="4">The sequence shown here is derived from an EMBL/GenBank/DDBJ whole genome shotgun (WGS) entry which is preliminary data.</text>
</comment>
<sequence length="1201" mass="133794">MFQTSEDNSPTSSSPQKSRKMTVVEKSPPPVQSPSPGKSRPGASKADARRDSKSPEKGGRRDGDLISTATSALRRLHFRSAGGSRTKRGQTTTSGGQSIPKLMVMGSSTTSETTTNTSTDSSNTVYTMVTVTDAEQEERADSDLLDANMGVLEEKLKPEPTDARKEMHRRMEKRYEMRRSREILNEFDELFLENEKRIRAEEEKNERKSRKSCQTQRPDRKKEEEERRRGEAKEIDRFVDSAVATVTIEDIQDRRRNTFQQIGKSSESEEEKFGKRQPEEAVKAPAGSSSERDSDEIFSSTEEQTGHGTGAPPPTPLVANVQKDQQFFSKPSVIDEDTIRNLESIIENGACQFEKPRSEKPRSKIRTIQSELPQLTFRTNFNKLSRKGDQTEESSQQQQRGSQHELDKSSPKTAGKSGSGGDDGYFQFPPRSGSPKPLSRSASPKFSRSSSTNLKRLVEKSPATVVEEDHRTAEVVALTASNLEKHEKQLSEEMKKQNQSKYESIFNMDSPTTMKSSPPIDGFFDPTKKSGKFEFPSCISPTEISNAFAEKKCDREDGMGDTMAREEEAAIVESANKKRKRSDRKSISVETPIKLLEAEEKIAQNRKTEEGYRDLIMEDKLASFQNRKYSVLATDGSIKNFVSENSEEFKKTAECSNKENVKKKSSGTRRGSECPQRHRRVSIIQGDSLRHFIFEEPEPTRKSNRRKMSMMPEDTTKTLLLDDAFTRKSSLVPGDTLRNLLGDEGTRKSSNALEEKARKFSINTLGDIVSARKFSLLPPGEIYTSQIDGKTTEIIKLAPGTKGRPLATIVVQQASIQRGSISGPSCQKEDALLDVANTFTLEELHEFDMKYGSPHHCRSQSVKTPGRSCGRPNYLCLPQQRSRVASMPNTGVEEEYYRLRHFSITGKGVVNRGDSLKSRRSRSNNSVASSNSSHSTEHLASNMGTVGSHPGSARTSAECSLASSRESSTTSLPYKVVMLGGAGVGKSSLISQFMTSEYLHAYDTSLDEEYGEKSVSVLLDGEESELIFVDHPSAEMSPENCITTYEPQAYIVVYSVVDRSSLQIAEETLQSLWKTDSIASKAVILVGNKTDLVRSRTVTTEEGKNMARSYDCKFIETSVGINHNVDELLVGILTQIRLKIQQAMKPKRNKSPLGSCMGKDKESPKKWRNSRLSASLKVKGLLGRVWARDSKSKSCENLHVL</sequence>
<dbReference type="SMART" id="SM00173">
    <property type="entry name" value="RAS"/>
    <property type="match status" value="1"/>
</dbReference>
<comment type="similarity">
    <text evidence="1">Belongs to the small GTPase superfamily. RGK family.</text>
</comment>
<feature type="region of interest" description="Disordered" evidence="3">
    <location>
        <begin position="656"/>
        <end position="677"/>
    </location>
</feature>
<evidence type="ECO:0000256" key="1">
    <source>
        <dbReference type="ARBA" id="ARBA00008846"/>
    </source>
</evidence>
<dbReference type="InterPro" id="IPR051641">
    <property type="entry name" value="RGK_GTP-binding_reg"/>
</dbReference>
<dbReference type="PRINTS" id="PR00449">
    <property type="entry name" value="RASTRNSFRMNG"/>
</dbReference>
<feature type="region of interest" description="Disordered" evidence="3">
    <location>
        <begin position="910"/>
        <end position="964"/>
    </location>
</feature>
<feature type="compositionally biased region" description="Low complexity" evidence="3">
    <location>
        <begin position="439"/>
        <end position="451"/>
    </location>
</feature>
<dbReference type="GO" id="GO:0005886">
    <property type="term" value="C:plasma membrane"/>
    <property type="evidence" value="ECO:0007669"/>
    <property type="project" value="TreeGrafter"/>
</dbReference>
<feature type="compositionally biased region" description="Basic and acidic residues" evidence="3">
    <location>
        <begin position="46"/>
        <end position="64"/>
    </location>
</feature>
<dbReference type="EMBL" id="JARGDH010000002">
    <property type="protein sequence ID" value="KAL0277762.1"/>
    <property type="molecule type" value="Genomic_DNA"/>
</dbReference>
<dbReference type="FunFam" id="3.40.50.300:FF:000664">
    <property type="entry name" value="Uncharacterized protein, isoform B"/>
    <property type="match status" value="1"/>
</dbReference>
<dbReference type="NCBIfam" id="TIGR00231">
    <property type="entry name" value="small_GTP"/>
    <property type="match status" value="1"/>
</dbReference>
<dbReference type="AlphaFoldDB" id="A0AAW2I7T7"/>
<dbReference type="Gene3D" id="3.40.50.300">
    <property type="entry name" value="P-loop containing nucleotide triphosphate hydrolases"/>
    <property type="match status" value="1"/>
</dbReference>
<feature type="region of interest" description="Disordered" evidence="3">
    <location>
        <begin position="347"/>
        <end position="470"/>
    </location>
</feature>
<accession>A0AAW2I7T7</accession>
<evidence type="ECO:0000256" key="2">
    <source>
        <dbReference type="ARBA" id="ARBA00022553"/>
    </source>
</evidence>
<dbReference type="InterPro" id="IPR005225">
    <property type="entry name" value="Small_GTP-bd"/>
</dbReference>
<feature type="compositionally biased region" description="Basic and acidic residues" evidence="3">
    <location>
        <begin position="271"/>
        <end position="282"/>
    </location>
</feature>
<name>A0AAW2I7T7_9NEOP</name>
<dbReference type="PANTHER" id="PTHR45775">
    <property type="entry name" value="RAD, GEM/KIR FAMILY MEMBER 2, ISOFORM C"/>
    <property type="match status" value="1"/>
</dbReference>
<feature type="region of interest" description="Disordered" evidence="3">
    <location>
        <begin position="199"/>
        <end position="324"/>
    </location>
</feature>
<dbReference type="PROSITE" id="PS51419">
    <property type="entry name" value="RAB"/>
    <property type="match status" value="1"/>
</dbReference>
<feature type="region of interest" description="Disordered" evidence="3">
    <location>
        <begin position="1"/>
        <end position="169"/>
    </location>
</feature>
<evidence type="ECO:0000256" key="3">
    <source>
        <dbReference type="SAM" id="MobiDB-lite"/>
    </source>
</evidence>
<feature type="compositionally biased region" description="Low complexity" evidence="3">
    <location>
        <begin position="107"/>
        <end position="124"/>
    </location>
</feature>
<reference evidence="4" key="1">
    <citation type="journal article" date="2024" name="Gigascience">
        <title>Chromosome-level genome of the poultry shaft louse Menopon gallinae provides insight into the host-switching and adaptive evolution of parasitic lice.</title>
        <authorList>
            <person name="Xu Y."/>
            <person name="Ma L."/>
            <person name="Liu S."/>
            <person name="Liang Y."/>
            <person name="Liu Q."/>
            <person name="He Z."/>
            <person name="Tian L."/>
            <person name="Duan Y."/>
            <person name="Cai W."/>
            <person name="Li H."/>
            <person name="Song F."/>
        </authorList>
    </citation>
    <scope>NUCLEOTIDE SEQUENCE</scope>
    <source>
        <strain evidence="4">Cailab_2023a</strain>
    </source>
</reference>
<dbReference type="Pfam" id="PF00071">
    <property type="entry name" value="Ras"/>
    <property type="match status" value="1"/>
</dbReference>
<keyword evidence="2" id="KW-0597">Phosphoprotein</keyword>
<dbReference type="GO" id="GO:0005246">
    <property type="term" value="F:calcium channel regulator activity"/>
    <property type="evidence" value="ECO:0007669"/>
    <property type="project" value="TreeGrafter"/>
</dbReference>
<feature type="compositionally biased region" description="Basic and acidic residues" evidence="3">
    <location>
        <begin position="217"/>
        <end position="239"/>
    </location>
</feature>
<dbReference type="InterPro" id="IPR001806">
    <property type="entry name" value="Small_GTPase"/>
</dbReference>
<feature type="region of interest" description="Disordered" evidence="3">
    <location>
        <begin position="1147"/>
        <end position="1169"/>
    </location>
</feature>
<dbReference type="PROSITE" id="PS51421">
    <property type="entry name" value="RAS"/>
    <property type="match status" value="1"/>
</dbReference>
<dbReference type="SMART" id="SM00175">
    <property type="entry name" value="RAB"/>
    <property type="match status" value="1"/>
</dbReference>
<feature type="compositionally biased region" description="Polar residues" evidence="3">
    <location>
        <begin position="1"/>
        <end position="16"/>
    </location>
</feature>
<dbReference type="InterPro" id="IPR027417">
    <property type="entry name" value="P-loop_NTPase"/>
</dbReference>
<dbReference type="GO" id="GO:0005525">
    <property type="term" value="F:GTP binding"/>
    <property type="evidence" value="ECO:0007669"/>
    <property type="project" value="InterPro"/>
</dbReference>
<dbReference type="GO" id="GO:0003924">
    <property type="term" value="F:GTPase activity"/>
    <property type="evidence" value="ECO:0007669"/>
    <property type="project" value="InterPro"/>
</dbReference>